<dbReference type="AlphaFoldDB" id="C6BTD9"/>
<gene>
    <name evidence="1" type="ordered locus">Desal_3574</name>
</gene>
<dbReference type="eggNOG" id="ENOG502ZS4A">
    <property type="taxonomic scope" value="Bacteria"/>
</dbReference>
<dbReference type="EMBL" id="CP001649">
    <property type="protein sequence ID" value="ACS81620.1"/>
    <property type="molecule type" value="Genomic_DNA"/>
</dbReference>
<protein>
    <submittedName>
        <fullName evidence="1">Uncharacterized protein</fullName>
    </submittedName>
</protein>
<sequence>MKYIMFEDFSGDPLPILIPNRIGYLEFREQIPYTKVLSAGYVQLRPTGITCHGEAKELNAAAREEDAKIISDKLEAPEY</sequence>
<dbReference type="RefSeq" id="WP_015853436.1">
    <property type="nucleotide sequence ID" value="NC_012881.1"/>
</dbReference>
<organism evidence="1 2">
    <name type="scientific">Maridesulfovibrio salexigens (strain ATCC 14822 / DSM 2638 / NCIMB 8403 / VKM B-1763)</name>
    <name type="common">Desulfovibrio salexigens</name>
    <dbReference type="NCBI Taxonomy" id="526222"/>
    <lineage>
        <taxon>Bacteria</taxon>
        <taxon>Pseudomonadati</taxon>
        <taxon>Thermodesulfobacteriota</taxon>
        <taxon>Desulfovibrionia</taxon>
        <taxon>Desulfovibrionales</taxon>
        <taxon>Desulfovibrionaceae</taxon>
        <taxon>Maridesulfovibrio</taxon>
    </lineage>
</organism>
<dbReference type="OrthoDB" id="5459320at2"/>
<evidence type="ECO:0000313" key="2">
    <source>
        <dbReference type="Proteomes" id="UP000002601"/>
    </source>
</evidence>
<dbReference type="KEGG" id="dsa:Desal_3574"/>
<dbReference type="HOGENOM" id="CLU_176073_0_0_7"/>
<accession>C6BTD9</accession>
<reference evidence="1 2" key="1">
    <citation type="submission" date="2009-06" db="EMBL/GenBank/DDBJ databases">
        <title>Complete sequence of Desulfovibrio salexigens DSM 2638.</title>
        <authorList>
            <consortium name="US DOE Joint Genome Institute"/>
            <person name="Lucas S."/>
            <person name="Copeland A."/>
            <person name="Lapidus A."/>
            <person name="Glavina del Rio T."/>
            <person name="Tice H."/>
            <person name="Bruce D."/>
            <person name="Goodwin L."/>
            <person name="Pitluck S."/>
            <person name="Munk A.C."/>
            <person name="Brettin T."/>
            <person name="Detter J.C."/>
            <person name="Han C."/>
            <person name="Tapia R."/>
            <person name="Larimer F."/>
            <person name="Land M."/>
            <person name="Hauser L."/>
            <person name="Kyrpides N."/>
            <person name="Anderson I."/>
            <person name="Wall J.D."/>
            <person name="Arkin A.P."/>
            <person name="Dehal P."/>
            <person name="Chivian D."/>
            <person name="Giles B."/>
            <person name="Hazen T.C."/>
        </authorList>
    </citation>
    <scope>NUCLEOTIDE SEQUENCE [LARGE SCALE GENOMIC DNA]</scope>
    <source>
        <strain evidence="2">ATCC 14822 / DSM 2638 / NCIMB 8403 / VKM B-1763</strain>
    </source>
</reference>
<evidence type="ECO:0000313" key="1">
    <source>
        <dbReference type="EMBL" id="ACS81620.1"/>
    </source>
</evidence>
<proteinExistence type="predicted"/>
<dbReference type="Proteomes" id="UP000002601">
    <property type="component" value="Chromosome"/>
</dbReference>
<name>C6BTD9_MARSD</name>
<keyword evidence="2" id="KW-1185">Reference proteome</keyword>